<dbReference type="Proteomes" id="UP000759131">
    <property type="component" value="Unassembled WGS sequence"/>
</dbReference>
<evidence type="ECO:0000313" key="11">
    <source>
        <dbReference type="Proteomes" id="UP000759131"/>
    </source>
</evidence>
<organism evidence="10">
    <name type="scientific">Medioppia subpectinata</name>
    <dbReference type="NCBI Taxonomy" id="1979941"/>
    <lineage>
        <taxon>Eukaryota</taxon>
        <taxon>Metazoa</taxon>
        <taxon>Ecdysozoa</taxon>
        <taxon>Arthropoda</taxon>
        <taxon>Chelicerata</taxon>
        <taxon>Arachnida</taxon>
        <taxon>Acari</taxon>
        <taxon>Acariformes</taxon>
        <taxon>Sarcoptiformes</taxon>
        <taxon>Oribatida</taxon>
        <taxon>Brachypylina</taxon>
        <taxon>Oppioidea</taxon>
        <taxon>Oppiidae</taxon>
        <taxon>Medioppia</taxon>
    </lineage>
</organism>
<accession>A0A7R9Q7F3</accession>
<dbReference type="PANTHER" id="PTHR11879:SF55">
    <property type="entry name" value="GLUTAMATE OXALOACETATE TRANSAMINASE 1, ISOFORM B"/>
    <property type="match status" value="1"/>
</dbReference>
<sequence length="373" mass="41365">MAAHVKTCPHTRCHSCALPVQRWAPDADHNCLQLLKNAVNEWPTKYANIESECKSLAEKCVDLEARLKTAEAKSREAERQYLQELAALLAANGPKLSVTRAEFGTYVASVADIEVADEGLRLRDIPANGANTRHTVLIPYADMRRLKVYSNYSIANYNGLCVEPIAGSMASIQQCLRLGSDSPNRHTFDSNSDDPSICDIDVELSATITESMAEELFKRCRRVNSQCEFHRSANHQLMSRFDCVERAPGVETFDLNRAFAADTRHQKVDLGIGAYRTDEGKPWVLPVVRKAVVEILTDESLDYEYLGQLGDDLFAQSATKLLLGDGCQAIDERRAFGIQCLSGTGALRIGADFLYRSAGFKTVYISDPSWCKS</sequence>
<dbReference type="GO" id="GO:0006532">
    <property type="term" value="P:aspartate biosynthetic process"/>
    <property type="evidence" value="ECO:0007669"/>
    <property type="project" value="TreeGrafter"/>
</dbReference>
<feature type="domain" description="Aminotransferase class I/classII large" evidence="9">
    <location>
        <begin position="266"/>
        <end position="370"/>
    </location>
</feature>
<evidence type="ECO:0000256" key="4">
    <source>
        <dbReference type="ARBA" id="ARBA00012753"/>
    </source>
</evidence>
<dbReference type="InterPro" id="IPR004839">
    <property type="entry name" value="Aminotransferase_I/II_large"/>
</dbReference>
<dbReference type="Gene3D" id="3.90.1150.10">
    <property type="entry name" value="Aspartate Aminotransferase, domain 1"/>
    <property type="match status" value="1"/>
</dbReference>
<keyword evidence="5" id="KW-0032">Aminotransferase</keyword>
<evidence type="ECO:0000259" key="9">
    <source>
        <dbReference type="Pfam" id="PF00155"/>
    </source>
</evidence>
<dbReference type="SUPFAM" id="SSF53383">
    <property type="entry name" value="PLP-dependent transferases"/>
    <property type="match status" value="1"/>
</dbReference>
<dbReference type="GO" id="GO:0004069">
    <property type="term" value="F:L-aspartate:2-oxoglutarate aminotransferase activity"/>
    <property type="evidence" value="ECO:0007669"/>
    <property type="project" value="UniProtKB-EC"/>
</dbReference>
<evidence type="ECO:0000313" key="10">
    <source>
        <dbReference type="EMBL" id="CAD7635083.1"/>
    </source>
</evidence>
<dbReference type="GO" id="GO:0005829">
    <property type="term" value="C:cytosol"/>
    <property type="evidence" value="ECO:0007669"/>
    <property type="project" value="TreeGrafter"/>
</dbReference>
<dbReference type="InterPro" id="IPR015422">
    <property type="entry name" value="PyrdxlP-dep_Trfase_small"/>
</dbReference>
<dbReference type="EMBL" id="OC870564">
    <property type="protein sequence ID" value="CAD7635083.1"/>
    <property type="molecule type" value="Genomic_DNA"/>
</dbReference>
<dbReference type="OrthoDB" id="6752799at2759"/>
<keyword evidence="7" id="KW-0663">Pyridoxal phosphate</keyword>
<evidence type="ECO:0000256" key="6">
    <source>
        <dbReference type="ARBA" id="ARBA00022679"/>
    </source>
</evidence>
<dbReference type="EMBL" id="CAJPIZ010015989">
    <property type="protein sequence ID" value="CAG2115513.1"/>
    <property type="molecule type" value="Genomic_DNA"/>
</dbReference>
<dbReference type="InterPro" id="IPR015424">
    <property type="entry name" value="PyrdxlP-dep_Trfase"/>
</dbReference>
<keyword evidence="6" id="KW-0808">Transferase</keyword>
<evidence type="ECO:0000256" key="2">
    <source>
        <dbReference type="ARBA" id="ARBA00007441"/>
    </source>
</evidence>
<keyword evidence="8" id="KW-0175">Coiled coil</keyword>
<keyword evidence="11" id="KW-1185">Reference proteome</keyword>
<dbReference type="InterPro" id="IPR000796">
    <property type="entry name" value="Asp_trans"/>
</dbReference>
<comment type="subunit">
    <text evidence="3">Homodimer.</text>
</comment>
<protein>
    <recommendedName>
        <fullName evidence="4">aspartate transaminase</fullName>
        <ecNumber evidence="4">2.6.1.1</ecNumber>
    </recommendedName>
</protein>
<dbReference type="AlphaFoldDB" id="A0A7R9Q7F3"/>
<dbReference type="EC" id="2.6.1.1" evidence="4"/>
<feature type="coiled-coil region" evidence="8">
    <location>
        <begin position="46"/>
        <end position="87"/>
    </location>
</feature>
<comment type="cofactor">
    <cofactor evidence="1">
        <name>pyridoxal 5'-phosphate</name>
        <dbReference type="ChEBI" id="CHEBI:597326"/>
    </cofactor>
</comment>
<evidence type="ECO:0000256" key="7">
    <source>
        <dbReference type="ARBA" id="ARBA00022898"/>
    </source>
</evidence>
<dbReference type="Pfam" id="PF00155">
    <property type="entry name" value="Aminotran_1_2"/>
    <property type="match status" value="1"/>
</dbReference>
<dbReference type="Gene3D" id="3.40.640.10">
    <property type="entry name" value="Type I PLP-dependent aspartate aminotransferase-like (Major domain)"/>
    <property type="match status" value="1"/>
</dbReference>
<dbReference type="PANTHER" id="PTHR11879">
    <property type="entry name" value="ASPARTATE AMINOTRANSFERASE"/>
    <property type="match status" value="1"/>
</dbReference>
<comment type="similarity">
    <text evidence="2">Belongs to the class-I pyridoxal-phosphate-dependent aminotransferase family.</text>
</comment>
<dbReference type="InterPro" id="IPR015421">
    <property type="entry name" value="PyrdxlP-dep_Trfase_major"/>
</dbReference>
<dbReference type="GO" id="GO:0030170">
    <property type="term" value="F:pyridoxal phosphate binding"/>
    <property type="evidence" value="ECO:0007669"/>
    <property type="project" value="InterPro"/>
</dbReference>
<gene>
    <name evidence="10" type="ORF">OSB1V03_LOCUS15475</name>
</gene>
<evidence type="ECO:0000256" key="8">
    <source>
        <dbReference type="SAM" id="Coils"/>
    </source>
</evidence>
<feature type="non-terminal residue" evidence="10">
    <location>
        <position position="1"/>
    </location>
</feature>
<evidence type="ECO:0000256" key="3">
    <source>
        <dbReference type="ARBA" id="ARBA00011738"/>
    </source>
</evidence>
<reference evidence="10" key="1">
    <citation type="submission" date="2020-11" db="EMBL/GenBank/DDBJ databases">
        <authorList>
            <person name="Tran Van P."/>
        </authorList>
    </citation>
    <scope>NUCLEOTIDE SEQUENCE</scope>
</reference>
<evidence type="ECO:0000256" key="1">
    <source>
        <dbReference type="ARBA" id="ARBA00001933"/>
    </source>
</evidence>
<name>A0A7R9Q7F3_9ACAR</name>
<evidence type="ECO:0000256" key="5">
    <source>
        <dbReference type="ARBA" id="ARBA00022576"/>
    </source>
</evidence>
<proteinExistence type="inferred from homology"/>